<keyword evidence="5" id="KW-0067">ATP-binding</keyword>
<protein>
    <recommendedName>
        <fullName evidence="1">RNA helicase</fullName>
        <ecNumber evidence="1">3.6.4.13</ecNumber>
    </recommendedName>
</protein>
<keyword evidence="3" id="KW-0378">Hydrolase</keyword>
<dbReference type="CTD" id="33254"/>
<dbReference type="InterPro" id="IPR027417">
    <property type="entry name" value="P-loop_NTPase"/>
</dbReference>
<evidence type="ECO:0000259" key="7">
    <source>
        <dbReference type="PROSITE" id="PS51192"/>
    </source>
</evidence>
<proteinExistence type="predicted"/>
<gene>
    <name evidence="10" type="primary">LOC105367385</name>
</gene>
<evidence type="ECO:0000259" key="8">
    <source>
        <dbReference type="PROSITE" id="PS51194"/>
    </source>
</evidence>
<evidence type="ECO:0000256" key="6">
    <source>
        <dbReference type="SAM" id="MobiDB-lite"/>
    </source>
</evidence>
<dbReference type="GO" id="GO:0010468">
    <property type="term" value="P:regulation of gene expression"/>
    <property type="evidence" value="ECO:0007669"/>
    <property type="project" value="UniProtKB-ARBA"/>
</dbReference>
<keyword evidence="4 10" id="KW-0347">Helicase</keyword>
<dbReference type="Pfam" id="PF00270">
    <property type="entry name" value="DEAD"/>
    <property type="match status" value="1"/>
</dbReference>
<dbReference type="Gene3D" id="3.40.50.300">
    <property type="entry name" value="P-loop containing nucleotide triphosphate hydrolases"/>
    <property type="match status" value="2"/>
</dbReference>
<feature type="domain" description="Helicase ATP-binding" evidence="7">
    <location>
        <begin position="1"/>
        <end position="154"/>
    </location>
</feature>
<dbReference type="GO" id="GO:0005524">
    <property type="term" value="F:ATP binding"/>
    <property type="evidence" value="ECO:0007669"/>
    <property type="project" value="UniProtKB-KW"/>
</dbReference>
<dbReference type="InterPro" id="IPR014001">
    <property type="entry name" value="Helicase_ATP-bd"/>
</dbReference>
<dbReference type="InterPro" id="IPR011545">
    <property type="entry name" value="DEAD/DEAH_box_helicase_dom"/>
</dbReference>
<dbReference type="Proteomes" id="UP000695007">
    <property type="component" value="Unplaced"/>
</dbReference>
<evidence type="ECO:0000256" key="4">
    <source>
        <dbReference type="ARBA" id="ARBA00022806"/>
    </source>
</evidence>
<dbReference type="PANTHER" id="PTHR47958">
    <property type="entry name" value="ATP-DEPENDENT RNA HELICASE DBP3"/>
    <property type="match status" value="1"/>
</dbReference>
<dbReference type="GO" id="GO:0003724">
    <property type="term" value="F:RNA helicase activity"/>
    <property type="evidence" value="ECO:0007669"/>
    <property type="project" value="UniProtKB-EC"/>
</dbReference>
<organism evidence="9 10">
    <name type="scientific">Ceratosolen solmsi marchali</name>
    <dbReference type="NCBI Taxonomy" id="326594"/>
    <lineage>
        <taxon>Eukaryota</taxon>
        <taxon>Metazoa</taxon>
        <taxon>Ecdysozoa</taxon>
        <taxon>Arthropoda</taxon>
        <taxon>Hexapoda</taxon>
        <taxon>Insecta</taxon>
        <taxon>Pterygota</taxon>
        <taxon>Neoptera</taxon>
        <taxon>Endopterygota</taxon>
        <taxon>Hymenoptera</taxon>
        <taxon>Apocrita</taxon>
        <taxon>Proctotrupomorpha</taxon>
        <taxon>Chalcidoidea</taxon>
        <taxon>Agaonidae</taxon>
        <taxon>Agaoninae</taxon>
        <taxon>Ceratosolen</taxon>
    </lineage>
</organism>
<dbReference type="SUPFAM" id="SSF52540">
    <property type="entry name" value="P-loop containing nucleoside triphosphate hydrolases"/>
    <property type="match status" value="1"/>
</dbReference>
<dbReference type="PROSITE" id="PS51192">
    <property type="entry name" value="HELICASE_ATP_BIND_1"/>
    <property type="match status" value="1"/>
</dbReference>
<dbReference type="KEGG" id="csol:105367385"/>
<reference evidence="10" key="1">
    <citation type="submission" date="2025-08" db="UniProtKB">
        <authorList>
            <consortium name="RefSeq"/>
        </authorList>
    </citation>
    <scope>IDENTIFICATION</scope>
</reference>
<keyword evidence="2" id="KW-0547">Nucleotide-binding</keyword>
<name>A0AAJ6YU28_9HYME</name>
<feature type="domain" description="Helicase C-terminal" evidence="8">
    <location>
        <begin position="102"/>
        <end position="271"/>
    </location>
</feature>
<dbReference type="PROSITE" id="PS51194">
    <property type="entry name" value="HELICASE_CTER"/>
    <property type="match status" value="1"/>
</dbReference>
<dbReference type="EC" id="3.6.4.13" evidence="1"/>
<evidence type="ECO:0000313" key="9">
    <source>
        <dbReference type="Proteomes" id="UP000695007"/>
    </source>
</evidence>
<dbReference type="SMART" id="SM00490">
    <property type="entry name" value="HELICc"/>
    <property type="match status" value="1"/>
</dbReference>
<dbReference type="GO" id="GO:0003676">
    <property type="term" value="F:nucleic acid binding"/>
    <property type="evidence" value="ECO:0007669"/>
    <property type="project" value="InterPro"/>
</dbReference>
<dbReference type="Pfam" id="PF00271">
    <property type="entry name" value="Helicase_C"/>
    <property type="match status" value="1"/>
</dbReference>
<dbReference type="AlphaFoldDB" id="A0AAJ6YU28"/>
<dbReference type="InterPro" id="IPR001650">
    <property type="entry name" value="Helicase_C-like"/>
</dbReference>
<dbReference type="GeneID" id="105367385"/>
<sequence>MIKRKVNSPLGLILTPSHDLTLQICSEAKKLSKQMDLKISSYIGGQTMKIAKDPPIHQVDLIIASLGVLSKLVTWNIYDMNYVRHIVLDEADVLLDPTFSDKLSHFIHTMPVSDQSFCSNPNFPYQVQLTLSSATIPENLPSKLHSFVKNNYLEPVVSGNQHQISVPQKFLRLKTADKPMELLKLIKAKIKITTDAGARGLDTIHVQQVINYDFPLISSEYIHRCGRTGRIGSPNSCQVINFISRPLEIILTSKIEFAIRKKTSIPMIDFIHNANEQDEFIKSNSDNNKSTNSSDPFVEPSYRIPQ</sequence>
<feature type="compositionally biased region" description="Low complexity" evidence="6">
    <location>
        <begin position="282"/>
        <end position="295"/>
    </location>
</feature>
<evidence type="ECO:0000256" key="2">
    <source>
        <dbReference type="ARBA" id="ARBA00022741"/>
    </source>
</evidence>
<evidence type="ECO:0000256" key="5">
    <source>
        <dbReference type="ARBA" id="ARBA00022840"/>
    </source>
</evidence>
<evidence type="ECO:0000256" key="1">
    <source>
        <dbReference type="ARBA" id="ARBA00012552"/>
    </source>
</evidence>
<evidence type="ECO:0000313" key="10">
    <source>
        <dbReference type="RefSeq" id="XP_011504381.1"/>
    </source>
</evidence>
<dbReference type="RefSeq" id="XP_011504381.1">
    <property type="nucleotide sequence ID" value="XM_011506079.1"/>
</dbReference>
<evidence type="ECO:0000256" key="3">
    <source>
        <dbReference type="ARBA" id="ARBA00022801"/>
    </source>
</evidence>
<feature type="region of interest" description="Disordered" evidence="6">
    <location>
        <begin position="281"/>
        <end position="306"/>
    </location>
</feature>
<keyword evidence="9" id="KW-1185">Reference proteome</keyword>
<dbReference type="GO" id="GO:0016787">
    <property type="term" value="F:hydrolase activity"/>
    <property type="evidence" value="ECO:0007669"/>
    <property type="project" value="UniProtKB-KW"/>
</dbReference>
<accession>A0AAJ6YU28</accession>